<dbReference type="OrthoDB" id="1034513at2"/>
<dbReference type="Proteomes" id="UP000309566">
    <property type="component" value="Unassembled WGS sequence"/>
</dbReference>
<evidence type="ECO:0000256" key="1">
    <source>
        <dbReference type="SAM" id="SignalP"/>
    </source>
</evidence>
<dbReference type="AlphaFoldDB" id="A0A1C7H5J6"/>
<sequence>MKKILYILCFILTGSSAFLVSCDKPEELTPKVDNTSEDYLLPTGNILNAQDREEVQALWDEYNNAINQ</sequence>
<protein>
    <submittedName>
        <fullName evidence="2">Uncharacterized protein</fullName>
    </submittedName>
</protein>
<dbReference type="PROSITE" id="PS51257">
    <property type="entry name" value="PROKAR_LIPOPROTEIN"/>
    <property type="match status" value="1"/>
</dbReference>
<reference evidence="2" key="2">
    <citation type="submission" date="2017-04" db="EMBL/GenBank/DDBJ databases">
        <title>Complete Genome Sequences of Twelve Strains of a Stable Defined Moderately Diverse Mouse Microbiota 2 (sDMDMm2).</title>
        <authorList>
            <person name="Uchimura Y."/>
            <person name="Wyss M."/>
            <person name="Brugiroux S."/>
            <person name="Limenitakis J.P."/>
            <person name="Stecher B."/>
            <person name="McCoy K.D."/>
            <person name="Macpherson A.J."/>
        </authorList>
    </citation>
    <scope>NUCLEOTIDE SEQUENCE</scope>
    <source>
        <strain evidence="2">I48</strain>
    </source>
</reference>
<dbReference type="EMBL" id="SRYX01000001">
    <property type="protein sequence ID" value="TGY41242.1"/>
    <property type="molecule type" value="Genomic_DNA"/>
</dbReference>
<evidence type="ECO:0000313" key="4">
    <source>
        <dbReference type="Proteomes" id="UP000092631"/>
    </source>
</evidence>
<keyword evidence="1" id="KW-0732">Signal</keyword>
<dbReference type="KEGG" id="bcae:A4V03_18110"/>
<evidence type="ECO:0000313" key="3">
    <source>
        <dbReference type="EMBL" id="TGY41242.1"/>
    </source>
</evidence>
<dbReference type="EMBL" id="CP015401">
    <property type="protein sequence ID" value="ANU59236.1"/>
    <property type="molecule type" value="Genomic_DNA"/>
</dbReference>
<dbReference type="GeneID" id="82189052"/>
<organism evidence="2 4">
    <name type="scientific">Bacteroides caecimuris</name>
    <dbReference type="NCBI Taxonomy" id="1796613"/>
    <lineage>
        <taxon>Bacteria</taxon>
        <taxon>Pseudomonadati</taxon>
        <taxon>Bacteroidota</taxon>
        <taxon>Bacteroidia</taxon>
        <taxon>Bacteroidales</taxon>
        <taxon>Bacteroidaceae</taxon>
        <taxon>Bacteroides</taxon>
    </lineage>
</organism>
<proteinExistence type="predicted"/>
<accession>A0A4S2DI48</accession>
<feature type="signal peptide" evidence="1">
    <location>
        <begin position="1"/>
        <end position="19"/>
    </location>
</feature>
<accession>A0A1C7H5J6</accession>
<evidence type="ECO:0000313" key="2">
    <source>
        <dbReference type="EMBL" id="ANU59236.1"/>
    </source>
</evidence>
<evidence type="ECO:0000313" key="5">
    <source>
        <dbReference type="Proteomes" id="UP000309566"/>
    </source>
</evidence>
<dbReference type="Proteomes" id="UP000092631">
    <property type="component" value="Chromosome"/>
</dbReference>
<gene>
    <name evidence="2" type="ORF">A4V03_18110</name>
    <name evidence="3" type="ORF">E5353_00100</name>
</gene>
<feature type="chain" id="PRO_5041598722" evidence="1">
    <location>
        <begin position="20"/>
        <end position="68"/>
    </location>
</feature>
<name>A0A1C7H5J6_9BACE</name>
<keyword evidence="4" id="KW-1185">Reference proteome</keyword>
<reference evidence="3 5" key="3">
    <citation type="submission" date="2019-04" db="EMBL/GenBank/DDBJ databases">
        <title>Microbes associate with the intestines of laboratory mice.</title>
        <authorList>
            <person name="Navarre W."/>
            <person name="Wong E."/>
            <person name="Huang K."/>
            <person name="Tropini C."/>
            <person name="Ng K."/>
            <person name="Yu B."/>
        </authorList>
    </citation>
    <scope>NUCLEOTIDE SEQUENCE [LARGE SCALE GENOMIC DNA]</scope>
    <source>
        <strain evidence="3 5">NM63_1-25</strain>
    </source>
</reference>
<dbReference type="RefSeq" id="WP_008646870.1">
    <property type="nucleotide sequence ID" value="NZ_CAPDLJ010000008.1"/>
</dbReference>
<reference evidence="4" key="1">
    <citation type="submission" date="2016-04" db="EMBL/GenBank/DDBJ databases">
        <title>Complete Genome Sequences of Twelve Strains of a Stable Defined Moderately Diverse Mouse Microbiota 2 (sDMDMm2).</title>
        <authorList>
            <person name="Uchimura Y."/>
            <person name="Wyss M."/>
            <person name="Brugiroux S."/>
            <person name="Limenitakis J.P."/>
            <person name="Stecher B."/>
            <person name="McCoy K.D."/>
            <person name="Macpherson A.J."/>
        </authorList>
    </citation>
    <scope>NUCLEOTIDE SEQUENCE [LARGE SCALE GENOMIC DNA]</scope>
    <source>
        <strain evidence="4">I48</strain>
    </source>
</reference>